<evidence type="ECO:0000259" key="7">
    <source>
        <dbReference type="PROSITE" id="PS50041"/>
    </source>
</evidence>
<keyword evidence="6" id="KW-1133">Transmembrane helix</keyword>
<dbReference type="PRINTS" id="PR01705">
    <property type="entry name" value="TSP1REPEAT"/>
</dbReference>
<keyword evidence="6" id="KW-0472">Membrane</keyword>
<keyword evidence="5" id="KW-1015">Disulfide bond</keyword>
<dbReference type="PROSITE" id="PS00615">
    <property type="entry name" value="C_TYPE_LECTIN_1"/>
    <property type="match status" value="1"/>
</dbReference>
<dbReference type="InterPro" id="IPR052065">
    <property type="entry name" value="Compl_asym_regulator"/>
</dbReference>
<feature type="domain" description="C-type lectin" evidence="7">
    <location>
        <begin position="239"/>
        <end position="360"/>
    </location>
</feature>
<name>A0A6J8EGL1_MYTCO</name>
<dbReference type="InterPro" id="IPR001304">
    <property type="entry name" value="C-type_lectin-like"/>
</dbReference>
<evidence type="ECO:0000313" key="9">
    <source>
        <dbReference type="Proteomes" id="UP000507470"/>
    </source>
</evidence>
<dbReference type="SUPFAM" id="SSF56436">
    <property type="entry name" value="C-type lectin-like"/>
    <property type="match status" value="1"/>
</dbReference>
<dbReference type="AlphaFoldDB" id="A0A6J8EGL1"/>
<dbReference type="EMBL" id="CACVKT020008994">
    <property type="protein sequence ID" value="CAC5419126.1"/>
    <property type="molecule type" value="Genomic_DNA"/>
</dbReference>
<gene>
    <name evidence="8" type="ORF">MCOR_51512</name>
</gene>
<dbReference type="Proteomes" id="UP000507470">
    <property type="component" value="Unassembled WGS sequence"/>
</dbReference>
<keyword evidence="3" id="KW-0732">Signal</keyword>
<keyword evidence="9" id="KW-1185">Reference proteome</keyword>
<evidence type="ECO:0000256" key="5">
    <source>
        <dbReference type="ARBA" id="ARBA00023157"/>
    </source>
</evidence>
<dbReference type="PROSITE" id="PS50041">
    <property type="entry name" value="C_TYPE_LECTIN_2"/>
    <property type="match status" value="1"/>
</dbReference>
<evidence type="ECO:0000313" key="8">
    <source>
        <dbReference type="EMBL" id="CAC5419126.1"/>
    </source>
</evidence>
<evidence type="ECO:0000256" key="4">
    <source>
        <dbReference type="ARBA" id="ARBA00022737"/>
    </source>
</evidence>
<keyword evidence="6" id="KW-0812">Transmembrane</keyword>
<evidence type="ECO:0000256" key="6">
    <source>
        <dbReference type="SAM" id="Phobius"/>
    </source>
</evidence>
<dbReference type="PANTHER" id="PTHR22906:SF43">
    <property type="entry name" value="PROPERDIN"/>
    <property type="match status" value="1"/>
</dbReference>
<dbReference type="Gene3D" id="3.10.100.10">
    <property type="entry name" value="Mannose-Binding Protein A, subunit A"/>
    <property type="match status" value="1"/>
</dbReference>
<keyword evidence="2" id="KW-0964">Secreted</keyword>
<dbReference type="Pfam" id="PF00090">
    <property type="entry name" value="TSP_1"/>
    <property type="match status" value="3"/>
</dbReference>
<feature type="transmembrane region" description="Helical" evidence="6">
    <location>
        <begin position="21"/>
        <end position="47"/>
    </location>
</feature>
<dbReference type="InterPro" id="IPR000884">
    <property type="entry name" value="TSP1_rpt"/>
</dbReference>
<evidence type="ECO:0000256" key="2">
    <source>
        <dbReference type="ARBA" id="ARBA00022525"/>
    </source>
</evidence>
<accession>A0A6J8EGL1</accession>
<proteinExistence type="predicted"/>
<dbReference type="PANTHER" id="PTHR22906">
    <property type="entry name" value="PROPERDIN"/>
    <property type="match status" value="1"/>
</dbReference>
<evidence type="ECO:0000256" key="3">
    <source>
        <dbReference type="ARBA" id="ARBA00022729"/>
    </source>
</evidence>
<dbReference type="SUPFAM" id="SSF82895">
    <property type="entry name" value="TSP-1 type 1 repeat"/>
    <property type="match status" value="3"/>
</dbReference>
<dbReference type="CDD" id="cd00037">
    <property type="entry name" value="CLECT"/>
    <property type="match status" value="1"/>
</dbReference>
<dbReference type="InterPro" id="IPR016186">
    <property type="entry name" value="C-type_lectin-like/link_sf"/>
</dbReference>
<sequence length="365" mass="40418">MPSKKVVPHHIQVITKQPKNRFCSFFAFFCGLSIGSLTVCVVAYAYLIPRAEDKCIPPVYGEWSQWGSWGNCTQTCETTEQFGTRFRTCTNPPPSGGGTKCIGEKEEYQTCTEAILCSVGDGWTVWTEWSDCNADCGKAGNSSRRRTCIEPIPHQGGADCERWSQQDVPCQGSCLEVSGNWSEWAIWSQCSVECGQGNQTRTRNCTNPTGSDCQGESMEQKTCILDECQVNCPHGFTLASEKCFKYYRVGSSWQNAVDTCKGGGHQLILIDSDLTLNALKTFLNETSDTVIPAPFWVDGIDLEHNGTFTTSVGASLKWTNWSPDEPTNVVQQQNCIKVIPDQSYQWGDDNCNVDAPFICESDTVQ</sequence>
<dbReference type="InterPro" id="IPR018378">
    <property type="entry name" value="C-type_lectin_CS"/>
</dbReference>
<dbReference type="SMART" id="SM00034">
    <property type="entry name" value="CLECT"/>
    <property type="match status" value="1"/>
</dbReference>
<dbReference type="OrthoDB" id="446173at2759"/>
<dbReference type="Pfam" id="PF00059">
    <property type="entry name" value="Lectin_C"/>
    <property type="match status" value="1"/>
</dbReference>
<dbReference type="Gene3D" id="2.20.100.10">
    <property type="entry name" value="Thrombospondin type-1 (TSP1) repeat"/>
    <property type="match status" value="3"/>
</dbReference>
<reference evidence="8 9" key="1">
    <citation type="submission" date="2020-06" db="EMBL/GenBank/DDBJ databases">
        <authorList>
            <person name="Li R."/>
            <person name="Bekaert M."/>
        </authorList>
    </citation>
    <scope>NUCLEOTIDE SEQUENCE [LARGE SCALE GENOMIC DNA]</scope>
    <source>
        <strain evidence="9">wild</strain>
    </source>
</reference>
<keyword evidence="4" id="KW-0677">Repeat</keyword>
<dbReference type="FunFam" id="2.20.100.10:FF:000001">
    <property type="entry name" value="semaphorin-5A isoform X1"/>
    <property type="match status" value="2"/>
</dbReference>
<dbReference type="InterPro" id="IPR036383">
    <property type="entry name" value="TSP1_rpt_sf"/>
</dbReference>
<dbReference type="InterPro" id="IPR016187">
    <property type="entry name" value="CTDL_fold"/>
</dbReference>
<dbReference type="SMART" id="SM00209">
    <property type="entry name" value="TSP1"/>
    <property type="match status" value="3"/>
</dbReference>
<protein>
    <recommendedName>
        <fullName evidence="7">C-type lectin domain-containing protein</fullName>
    </recommendedName>
</protein>
<comment type="subcellular location">
    <subcellularLocation>
        <location evidence="1">Secreted</location>
    </subcellularLocation>
</comment>
<organism evidence="8 9">
    <name type="scientific">Mytilus coruscus</name>
    <name type="common">Sea mussel</name>
    <dbReference type="NCBI Taxonomy" id="42192"/>
    <lineage>
        <taxon>Eukaryota</taxon>
        <taxon>Metazoa</taxon>
        <taxon>Spiralia</taxon>
        <taxon>Lophotrochozoa</taxon>
        <taxon>Mollusca</taxon>
        <taxon>Bivalvia</taxon>
        <taxon>Autobranchia</taxon>
        <taxon>Pteriomorphia</taxon>
        <taxon>Mytilida</taxon>
        <taxon>Mytiloidea</taxon>
        <taxon>Mytilidae</taxon>
        <taxon>Mytilinae</taxon>
        <taxon>Mytilus</taxon>
    </lineage>
</organism>
<evidence type="ECO:0000256" key="1">
    <source>
        <dbReference type="ARBA" id="ARBA00004613"/>
    </source>
</evidence>
<dbReference type="PROSITE" id="PS50092">
    <property type="entry name" value="TSP1"/>
    <property type="match status" value="3"/>
</dbReference>